<reference evidence="1" key="2">
    <citation type="submission" date="2023-05" db="EMBL/GenBank/DDBJ databases">
        <authorList>
            <consortium name="Lawrence Berkeley National Laboratory"/>
            <person name="Steindorff A."/>
            <person name="Hensen N."/>
            <person name="Bonometti L."/>
            <person name="Westerberg I."/>
            <person name="Brannstrom I.O."/>
            <person name="Guillou S."/>
            <person name="Cros-Aarteil S."/>
            <person name="Calhoun S."/>
            <person name="Haridas S."/>
            <person name="Kuo A."/>
            <person name="Mondo S."/>
            <person name="Pangilinan J."/>
            <person name="Riley R."/>
            <person name="Labutti K."/>
            <person name="Andreopoulos B."/>
            <person name="Lipzen A."/>
            <person name="Chen C."/>
            <person name="Yanf M."/>
            <person name="Daum C."/>
            <person name="Ng V."/>
            <person name="Clum A."/>
            <person name="Ohm R."/>
            <person name="Martin F."/>
            <person name="Silar P."/>
            <person name="Natvig D."/>
            <person name="Lalanne C."/>
            <person name="Gautier V."/>
            <person name="Ament-Velasquez S.L."/>
            <person name="Kruys A."/>
            <person name="Hutchinson M.I."/>
            <person name="Powell A.J."/>
            <person name="Barry K."/>
            <person name="Miller A.N."/>
            <person name="Grigoriev I.V."/>
            <person name="Debuchy R."/>
            <person name="Gladieux P."/>
            <person name="Thoren M.H."/>
            <person name="Johannesson H."/>
        </authorList>
    </citation>
    <scope>NUCLEOTIDE SEQUENCE</scope>
    <source>
        <strain evidence="1">CBS 731.68</strain>
    </source>
</reference>
<dbReference type="EMBL" id="MU853223">
    <property type="protein sequence ID" value="KAK4129108.1"/>
    <property type="molecule type" value="Genomic_DNA"/>
</dbReference>
<organism evidence="1 2">
    <name type="scientific">Parathielavia appendiculata</name>
    <dbReference type="NCBI Taxonomy" id="2587402"/>
    <lineage>
        <taxon>Eukaryota</taxon>
        <taxon>Fungi</taxon>
        <taxon>Dikarya</taxon>
        <taxon>Ascomycota</taxon>
        <taxon>Pezizomycotina</taxon>
        <taxon>Sordariomycetes</taxon>
        <taxon>Sordariomycetidae</taxon>
        <taxon>Sordariales</taxon>
        <taxon>Chaetomiaceae</taxon>
        <taxon>Parathielavia</taxon>
    </lineage>
</organism>
<proteinExistence type="predicted"/>
<protein>
    <submittedName>
        <fullName evidence="1">Uncharacterized protein</fullName>
    </submittedName>
</protein>
<evidence type="ECO:0000313" key="1">
    <source>
        <dbReference type="EMBL" id="KAK4129108.1"/>
    </source>
</evidence>
<dbReference type="AlphaFoldDB" id="A0AAN6UA06"/>
<reference evidence="1" key="1">
    <citation type="journal article" date="2023" name="Mol. Phylogenet. Evol.">
        <title>Genome-scale phylogeny and comparative genomics of the fungal order Sordariales.</title>
        <authorList>
            <person name="Hensen N."/>
            <person name="Bonometti L."/>
            <person name="Westerberg I."/>
            <person name="Brannstrom I.O."/>
            <person name="Guillou S."/>
            <person name="Cros-Aarteil S."/>
            <person name="Calhoun S."/>
            <person name="Haridas S."/>
            <person name="Kuo A."/>
            <person name="Mondo S."/>
            <person name="Pangilinan J."/>
            <person name="Riley R."/>
            <person name="LaButti K."/>
            <person name="Andreopoulos B."/>
            <person name="Lipzen A."/>
            <person name="Chen C."/>
            <person name="Yan M."/>
            <person name="Daum C."/>
            <person name="Ng V."/>
            <person name="Clum A."/>
            <person name="Steindorff A."/>
            <person name="Ohm R.A."/>
            <person name="Martin F."/>
            <person name="Silar P."/>
            <person name="Natvig D.O."/>
            <person name="Lalanne C."/>
            <person name="Gautier V."/>
            <person name="Ament-Velasquez S.L."/>
            <person name="Kruys A."/>
            <person name="Hutchinson M.I."/>
            <person name="Powell A.J."/>
            <person name="Barry K."/>
            <person name="Miller A.N."/>
            <person name="Grigoriev I.V."/>
            <person name="Debuchy R."/>
            <person name="Gladieux P."/>
            <person name="Hiltunen Thoren M."/>
            <person name="Johannesson H."/>
        </authorList>
    </citation>
    <scope>NUCLEOTIDE SEQUENCE</scope>
    <source>
        <strain evidence="1">CBS 731.68</strain>
    </source>
</reference>
<dbReference type="RefSeq" id="XP_062652879.1">
    <property type="nucleotide sequence ID" value="XM_062787841.1"/>
</dbReference>
<accession>A0AAN6UA06</accession>
<comment type="caution">
    <text evidence="1">The sequence shown here is derived from an EMBL/GenBank/DDBJ whole genome shotgun (WGS) entry which is preliminary data.</text>
</comment>
<keyword evidence="2" id="KW-1185">Reference proteome</keyword>
<gene>
    <name evidence="1" type="ORF">N657DRAFT_54412</name>
</gene>
<dbReference type="Proteomes" id="UP001302602">
    <property type="component" value="Unassembled WGS sequence"/>
</dbReference>
<sequence>MMVLKDATWQFARLWLFRSHVLFETWLIIAVWTSRQQLSCFLYISSAKHTQMIDDRLAPCWKKGASVARASLLEDVEGQHVTLSFHSEVEAAFLRSFARTSITGCLTVDCNT</sequence>
<evidence type="ECO:0000313" key="2">
    <source>
        <dbReference type="Proteomes" id="UP001302602"/>
    </source>
</evidence>
<dbReference type="GeneID" id="87824611"/>
<name>A0AAN6UA06_9PEZI</name>